<organism evidence="1">
    <name type="scientific">Arundo donax</name>
    <name type="common">Giant reed</name>
    <name type="synonym">Donax arundinaceus</name>
    <dbReference type="NCBI Taxonomy" id="35708"/>
    <lineage>
        <taxon>Eukaryota</taxon>
        <taxon>Viridiplantae</taxon>
        <taxon>Streptophyta</taxon>
        <taxon>Embryophyta</taxon>
        <taxon>Tracheophyta</taxon>
        <taxon>Spermatophyta</taxon>
        <taxon>Magnoliopsida</taxon>
        <taxon>Liliopsida</taxon>
        <taxon>Poales</taxon>
        <taxon>Poaceae</taxon>
        <taxon>PACMAD clade</taxon>
        <taxon>Arundinoideae</taxon>
        <taxon>Arundineae</taxon>
        <taxon>Arundo</taxon>
    </lineage>
</organism>
<accession>A0A0A9HXP2</accession>
<reference evidence="1" key="2">
    <citation type="journal article" date="2015" name="Data Brief">
        <title>Shoot transcriptome of the giant reed, Arundo donax.</title>
        <authorList>
            <person name="Barrero R.A."/>
            <person name="Guerrero F.D."/>
            <person name="Moolhuijzen P."/>
            <person name="Goolsby J.A."/>
            <person name="Tidwell J."/>
            <person name="Bellgard S.E."/>
            <person name="Bellgard M.I."/>
        </authorList>
    </citation>
    <scope>NUCLEOTIDE SEQUENCE</scope>
    <source>
        <tissue evidence="1">Shoot tissue taken approximately 20 cm above the soil surface</tissue>
    </source>
</reference>
<dbReference type="AlphaFoldDB" id="A0A0A9HXP2"/>
<sequence length="37" mass="4033">MQATSRGSQNLTENISTPNLAVQKFLHGEHTPQQVAV</sequence>
<reference evidence="1" key="1">
    <citation type="submission" date="2014-09" db="EMBL/GenBank/DDBJ databases">
        <authorList>
            <person name="Magalhaes I.L.F."/>
            <person name="Oliveira U."/>
            <person name="Santos F.R."/>
            <person name="Vidigal T.H.D.A."/>
            <person name="Brescovit A.D."/>
            <person name="Santos A.J."/>
        </authorList>
    </citation>
    <scope>NUCLEOTIDE SEQUENCE</scope>
    <source>
        <tissue evidence="1">Shoot tissue taken approximately 20 cm above the soil surface</tissue>
    </source>
</reference>
<dbReference type="EMBL" id="GBRH01158280">
    <property type="protein sequence ID" value="JAE39616.1"/>
    <property type="molecule type" value="Transcribed_RNA"/>
</dbReference>
<evidence type="ECO:0000313" key="1">
    <source>
        <dbReference type="EMBL" id="JAE39616.1"/>
    </source>
</evidence>
<protein>
    <submittedName>
        <fullName evidence="1">Uncharacterized protein</fullName>
    </submittedName>
</protein>
<name>A0A0A9HXP2_ARUDO</name>
<proteinExistence type="predicted"/>